<accession>A0ABN9KR19</accession>
<organism evidence="2 3">
    <name type="scientific">Ranitomeya imitator</name>
    <name type="common">mimic poison frog</name>
    <dbReference type="NCBI Taxonomy" id="111125"/>
    <lineage>
        <taxon>Eukaryota</taxon>
        <taxon>Metazoa</taxon>
        <taxon>Chordata</taxon>
        <taxon>Craniata</taxon>
        <taxon>Vertebrata</taxon>
        <taxon>Euteleostomi</taxon>
        <taxon>Amphibia</taxon>
        <taxon>Batrachia</taxon>
        <taxon>Anura</taxon>
        <taxon>Neobatrachia</taxon>
        <taxon>Hyloidea</taxon>
        <taxon>Dendrobatidae</taxon>
        <taxon>Dendrobatinae</taxon>
        <taxon>Ranitomeya</taxon>
    </lineage>
</organism>
<evidence type="ECO:0000313" key="2">
    <source>
        <dbReference type="EMBL" id="CAJ0915916.1"/>
    </source>
</evidence>
<comment type="caution">
    <text evidence="2">The sequence shown here is derived from an EMBL/GenBank/DDBJ whole genome shotgun (WGS) entry which is preliminary data.</text>
</comment>
<evidence type="ECO:0000256" key="1">
    <source>
        <dbReference type="SAM" id="MobiDB-lite"/>
    </source>
</evidence>
<protein>
    <submittedName>
        <fullName evidence="2">Uncharacterized protein</fullName>
    </submittedName>
</protein>
<dbReference type="InterPro" id="IPR051986">
    <property type="entry name" value="Innate_Immune_Apopt_Reg"/>
</dbReference>
<gene>
    <name evidence="2" type="ORF">RIMI_LOCUS141928</name>
</gene>
<sequence>MAGPCRTPALGPDRKLRLAMERSWERGEERERRRRTLTMASSAEQETRLCGNCKRDIPTVNFTIHEIHCRRNICICDLCKEPVHRSDLEDHHATEHASGYLVQIYFIFRNMSSQ</sequence>
<dbReference type="PANTHER" id="PTHR16295:SF19">
    <property type="entry name" value="TRAF-TYPE ZINC FINGER DOMAIN-CONTAINING PROTEIN 1"/>
    <property type="match status" value="1"/>
</dbReference>
<reference evidence="2" key="1">
    <citation type="submission" date="2023-07" db="EMBL/GenBank/DDBJ databases">
        <authorList>
            <person name="Stuckert A."/>
        </authorList>
    </citation>
    <scope>NUCLEOTIDE SEQUENCE</scope>
</reference>
<proteinExistence type="predicted"/>
<name>A0ABN9KR19_9NEOB</name>
<dbReference type="Proteomes" id="UP001176940">
    <property type="component" value="Unassembled WGS sequence"/>
</dbReference>
<dbReference type="PANTHER" id="PTHR16295">
    <property type="entry name" value="TRAF-TYPE ZINC FINGER PROTEIN-RELATED"/>
    <property type="match status" value="1"/>
</dbReference>
<dbReference type="SUPFAM" id="SSF49599">
    <property type="entry name" value="TRAF domain-like"/>
    <property type="match status" value="1"/>
</dbReference>
<keyword evidence="3" id="KW-1185">Reference proteome</keyword>
<evidence type="ECO:0000313" key="3">
    <source>
        <dbReference type="Proteomes" id="UP001176940"/>
    </source>
</evidence>
<dbReference type="EMBL" id="CAUEEQ010000126">
    <property type="protein sequence ID" value="CAJ0915916.1"/>
    <property type="molecule type" value="Genomic_DNA"/>
</dbReference>
<feature type="compositionally biased region" description="Basic and acidic residues" evidence="1">
    <location>
        <begin position="22"/>
        <end position="31"/>
    </location>
</feature>
<feature type="region of interest" description="Disordered" evidence="1">
    <location>
        <begin position="22"/>
        <end position="41"/>
    </location>
</feature>